<feature type="region of interest" description="Disordered" evidence="1">
    <location>
        <begin position="1"/>
        <end position="41"/>
    </location>
</feature>
<sequence length="211" mass="23288">MSSGVATSPAYTTLTSDDQEEHVAAHAAQASSSGRTNGNPARWERHQAALSNEAGMRQVEQELASGFTHVLSAIPTDQWTVWNDNTLWMNGQMDGIDPSLWLDGQTDWATLPLNLPENVPTNYGVMAMGSLVCLLQGTYTKRSSGLQWRFRSWEIIEGTCATMSIISPSIRVRSVISFSLWHLSIRRISLSTWLRVKRTSGISAIFSSASR</sequence>
<gene>
    <name evidence="2" type="ORF">QBC46DRAFT_67815</name>
</gene>
<evidence type="ECO:0000313" key="3">
    <source>
        <dbReference type="Proteomes" id="UP001303473"/>
    </source>
</evidence>
<name>A0AAN6MXR8_9PEZI</name>
<protein>
    <submittedName>
        <fullName evidence="2">Uncharacterized protein</fullName>
    </submittedName>
</protein>
<keyword evidence="3" id="KW-1185">Reference proteome</keyword>
<dbReference type="EMBL" id="MU853952">
    <property type="protein sequence ID" value="KAK3934904.1"/>
    <property type="molecule type" value="Genomic_DNA"/>
</dbReference>
<evidence type="ECO:0000256" key="1">
    <source>
        <dbReference type="SAM" id="MobiDB-lite"/>
    </source>
</evidence>
<reference evidence="3" key="1">
    <citation type="journal article" date="2023" name="Mol. Phylogenet. Evol.">
        <title>Genome-scale phylogeny and comparative genomics of the fungal order Sordariales.</title>
        <authorList>
            <person name="Hensen N."/>
            <person name="Bonometti L."/>
            <person name="Westerberg I."/>
            <person name="Brannstrom I.O."/>
            <person name="Guillou S."/>
            <person name="Cros-Aarteil S."/>
            <person name="Calhoun S."/>
            <person name="Haridas S."/>
            <person name="Kuo A."/>
            <person name="Mondo S."/>
            <person name="Pangilinan J."/>
            <person name="Riley R."/>
            <person name="LaButti K."/>
            <person name="Andreopoulos B."/>
            <person name="Lipzen A."/>
            <person name="Chen C."/>
            <person name="Yan M."/>
            <person name="Daum C."/>
            <person name="Ng V."/>
            <person name="Clum A."/>
            <person name="Steindorff A."/>
            <person name="Ohm R.A."/>
            <person name="Martin F."/>
            <person name="Silar P."/>
            <person name="Natvig D.O."/>
            <person name="Lalanne C."/>
            <person name="Gautier V."/>
            <person name="Ament-Velasquez S.L."/>
            <person name="Kruys A."/>
            <person name="Hutchinson M.I."/>
            <person name="Powell A.J."/>
            <person name="Barry K."/>
            <person name="Miller A.N."/>
            <person name="Grigoriev I.V."/>
            <person name="Debuchy R."/>
            <person name="Gladieux P."/>
            <person name="Hiltunen Thoren M."/>
            <person name="Johannesson H."/>
        </authorList>
    </citation>
    <scope>NUCLEOTIDE SEQUENCE [LARGE SCALE GENOMIC DNA]</scope>
    <source>
        <strain evidence="3">CBS 340.73</strain>
    </source>
</reference>
<dbReference type="AlphaFoldDB" id="A0AAN6MXR8"/>
<proteinExistence type="predicted"/>
<dbReference type="Proteomes" id="UP001303473">
    <property type="component" value="Unassembled WGS sequence"/>
</dbReference>
<organism evidence="2 3">
    <name type="scientific">Diplogelasinospora grovesii</name>
    <dbReference type="NCBI Taxonomy" id="303347"/>
    <lineage>
        <taxon>Eukaryota</taxon>
        <taxon>Fungi</taxon>
        <taxon>Dikarya</taxon>
        <taxon>Ascomycota</taxon>
        <taxon>Pezizomycotina</taxon>
        <taxon>Sordariomycetes</taxon>
        <taxon>Sordariomycetidae</taxon>
        <taxon>Sordariales</taxon>
        <taxon>Diplogelasinosporaceae</taxon>
        <taxon>Diplogelasinospora</taxon>
    </lineage>
</organism>
<feature type="compositionally biased region" description="Polar residues" evidence="1">
    <location>
        <begin position="1"/>
        <end position="16"/>
    </location>
</feature>
<accession>A0AAN6MXR8</accession>
<evidence type="ECO:0000313" key="2">
    <source>
        <dbReference type="EMBL" id="KAK3934904.1"/>
    </source>
</evidence>
<comment type="caution">
    <text evidence="2">The sequence shown here is derived from an EMBL/GenBank/DDBJ whole genome shotgun (WGS) entry which is preliminary data.</text>
</comment>